<proteinExistence type="predicted"/>
<dbReference type="EMBL" id="GU357984">
    <property type="protein sequence ID" value="ADJ93994.1"/>
    <property type="molecule type" value="Genomic_DNA"/>
</dbReference>
<protein>
    <submittedName>
        <fullName evidence="2">Putative FmdB family regulatory protein</fullName>
    </submittedName>
</protein>
<feature type="domain" description="Putative regulatory protein FmdB zinc ribbon" evidence="1">
    <location>
        <begin position="1"/>
        <end position="40"/>
    </location>
</feature>
<dbReference type="NCBIfam" id="TIGR02605">
    <property type="entry name" value="CxxC_CxxC_SSSS"/>
    <property type="match status" value="1"/>
</dbReference>
<evidence type="ECO:0000313" key="2">
    <source>
        <dbReference type="EMBL" id="ADJ93994.1"/>
    </source>
</evidence>
<dbReference type="InterPro" id="IPR013429">
    <property type="entry name" value="Regulatory_FmdB_Zinc_ribbon"/>
</dbReference>
<organism evidence="2">
    <name type="scientific">Clostridia bacterium enrichment culture clone BF</name>
    <dbReference type="NCBI Taxonomy" id="857391"/>
    <lineage>
        <taxon>Bacteria</taxon>
        <taxon>Bacillati</taxon>
        <taxon>Bacillota</taxon>
        <taxon>Clostridia</taxon>
        <taxon>environmental samples</taxon>
    </lineage>
</organism>
<dbReference type="SMART" id="SM00834">
    <property type="entry name" value="CxxC_CXXC_SSSS"/>
    <property type="match status" value="1"/>
</dbReference>
<reference evidence="2" key="1">
    <citation type="journal article" date="2010" name="Environ. Microbiol.">
        <title>Identification of enzymes involved in anaerobic benzene degradation by a strictly anaerobic iron-reducing enrichment culture.</title>
        <authorList>
            <person name="Abu Laban N."/>
            <person name="Selesi D."/>
            <person name="Rattei T."/>
            <person name="Tischler P."/>
            <person name="Meckenstock R.U."/>
        </authorList>
    </citation>
    <scope>NUCLEOTIDE SEQUENCE</scope>
</reference>
<sequence>MPIYEYKCANGHVFEEWQSINDNPLEKCRICDAEVKKLISRFKTQRLWNGSGIYVFDRAGKSPDWNR</sequence>
<dbReference type="Pfam" id="PF09723">
    <property type="entry name" value="Zn_ribbon_8"/>
    <property type="match status" value="1"/>
</dbReference>
<name>D8WWP0_9FIRM</name>
<accession>D8WWP0</accession>
<dbReference type="AlphaFoldDB" id="D8WWP0"/>
<feature type="non-terminal residue" evidence="2">
    <location>
        <position position="67"/>
    </location>
</feature>
<evidence type="ECO:0000259" key="1">
    <source>
        <dbReference type="SMART" id="SM00834"/>
    </source>
</evidence>